<name>A0A3B1AG29_9ZZZZ</name>
<sequence>MLSILKGLTLLLVISSSNVYAFISKHQFEQKQQNLFTAGQVWSYETRYNEKNSRLTILKVDYFEDAVVVHIRLEDIKLLDSTLAHGFRTIVPHMAFLQTALQQSVIKLVGENKRLPEFSKEYQNWRQGDGVGTAWAWHFSVSEALSGLEEIYNSKQSLLIDENLRSNN</sequence>
<dbReference type="EMBL" id="UOFS01000039">
    <property type="protein sequence ID" value="VAW98942.1"/>
    <property type="molecule type" value="Genomic_DNA"/>
</dbReference>
<organism evidence="1">
    <name type="scientific">hydrothermal vent metagenome</name>
    <dbReference type="NCBI Taxonomy" id="652676"/>
    <lineage>
        <taxon>unclassified sequences</taxon>
        <taxon>metagenomes</taxon>
        <taxon>ecological metagenomes</taxon>
    </lineage>
</organism>
<accession>A0A3B1AG29</accession>
<gene>
    <name evidence="1" type="ORF">MNBD_GAMMA22-1371</name>
</gene>
<reference evidence="1" key="1">
    <citation type="submission" date="2018-06" db="EMBL/GenBank/DDBJ databases">
        <authorList>
            <person name="Zhirakovskaya E."/>
        </authorList>
    </citation>
    <scope>NUCLEOTIDE SEQUENCE</scope>
</reference>
<dbReference type="AlphaFoldDB" id="A0A3B1AG29"/>
<protein>
    <submittedName>
        <fullName evidence="1">Uncharacterized protein</fullName>
    </submittedName>
</protein>
<evidence type="ECO:0000313" key="1">
    <source>
        <dbReference type="EMBL" id="VAW98942.1"/>
    </source>
</evidence>
<proteinExistence type="predicted"/>